<dbReference type="Pfam" id="PF02310">
    <property type="entry name" value="B12-binding"/>
    <property type="match status" value="1"/>
</dbReference>
<evidence type="ECO:0000256" key="9">
    <source>
        <dbReference type="SAM" id="Phobius"/>
    </source>
</evidence>
<feature type="transmembrane region" description="Helical" evidence="9">
    <location>
        <begin position="444"/>
        <end position="461"/>
    </location>
</feature>
<dbReference type="InterPro" id="IPR058240">
    <property type="entry name" value="rSAM_sf"/>
</dbReference>
<dbReference type="InterPro" id="IPR051198">
    <property type="entry name" value="BchE-like"/>
</dbReference>
<evidence type="ECO:0000256" key="8">
    <source>
        <dbReference type="SAM" id="MobiDB-lite"/>
    </source>
</evidence>
<dbReference type="InterPro" id="IPR034466">
    <property type="entry name" value="Methyltransferase_Class_B"/>
</dbReference>
<name>A0A532V3M5_UNCL8</name>
<evidence type="ECO:0000259" key="11">
    <source>
        <dbReference type="PROSITE" id="PS51918"/>
    </source>
</evidence>
<gene>
    <name evidence="12" type="ORF">CEE37_03260</name>
</gene>
<dbReference type="SMART" id="SM00729">
    <property type="entry name" value="Elp3"/>
    <property type="match status" value="1"/>
</dbReference>
<reference evidence="12 13" key="1">
    <citation type="submission" date="2017-06" db="EMBL/GenBank/DDBJ databases">
        <title>Novel microbial phyla capable of carbon fixation and sulfur reduction in deep-sea sediments.</title>
        <authorList>
            <person name="Huang J."/>
            <person name="Baker B."/>
            <person name="Wang Y."/>
        </authorList>
    </citation>
    <scope>NUCLEOTIDE SEQUENCE [LARGE SCALE GENOMIC DNA]</scope>
    <source>
        <strain evidence="12">B3_LCP</strain>
    </source>
</reference>
<feature type="domain" description="B12-binding" evidence="10">
    <location>
        <begin position="1"/>
        <end position="138"/>
    </location>
</feature>
<dbReference type="PROSITE" id="PS51918">
    <property type="entry name" value="RADICAL_SAM"/>
    <property type="match status" value="1"/>
</dbReference>
<dbReference type="AlphaFoldDB" id="A0A532V3M5"/>
<keyword evidence="7" id="KW-0411">Iron-sulfur</keyword>
<dbReference type="CDD" id="cd01335">
    <property type="entry name" value="Radical_SAM"/>
    <property type="match status" value="1"/>
</dbReference>
<accession>A0A532V3M5</accession>
<dbReference type="Proteomes" id="UP000319619">
    <property type="component" value="Unassembled WGS sequence"/>
</dbReference>
<dbReference type="SUPFAM" id="SSF102114">
    <property type="entry name" value="Radical SAM enzymes"/>
    <property type="match status" value="1"/>
</dbReference>
<dbReference type="PANTHER" id="PTHR43409:SF7">
    <property type="entry name" value="BLL1977 PROTEIN"/>
    <property type="match status" value="1"/>
</dbReference>
<keyword evidence="2" id="KW-0489">Methyltransferase</keyword>
<keyword evidence="9" id="KW-0812">Transmembrane</keyword>
<protein>
    <submittedName>
        <fullName evidence="12">Uncharacterized protein</fullName>
    </submittedName>
</protein>
<evidence type="ECO:0000256" key="1">
    <source>
        <dbReference type="ARBA" id="ARBA00001966"/>
    </source>
</evidence>
<evidence type="ECO:0000256" key="4">
    <source>
        <dbReference type="ARBA" id="ARBA00022691"/>
    </source>
</evidence>
<evidence type="ECO:0000313" key="12">
    <source>
        <dbReference type="EMBL" id="TKJ41597.1"/>
    </source>
</evidence>
<evidence type="ECO:0000256" key="3">
    <source>
        <dbReference type="ARBA" id="ARBA00022679"/>
    </source>
</evidence>
<comment type="cofactor">
    <cofactor evidence="1">
        <name>[4Fe-4S] cluster</name>
        <dbReference type="ChEBI" id="CHEBI:49883"/>
    </cofactor>
</comment>
<dbReference type="Pfam" id="PF04055">
    <property type="entry name" value="Radical_SAM"/>
    <property type="match status" value="1"/>
</dbReference>
<evidence type="ECO:0000256" key="7">
    <source>
        <dbReference type="ARBA" id="ARBA00023014"/>
    </source>
</evidence>
<dbReference type="GO" id="GO:0005829">
    <property type="term" value="C:cytosol"/>
    <property type="evidence" value="ECO:0007669"/>
    <property type="project" value="TreeGrafter"/>
</dbReference>
<dbReference type="GO" id="GO:0003824">
    <property type="term" value="F:catalytic activity"/>
    <property type="evidence" value="ECO:0007669"/>
    <property type="project" value="InterPro"/>
</dbReference>
<evidence type="ECO:0000256" key="2">
    <source>
        <dbReference type="ARBA" id="ARBA00022603"/>
    </source>
</evidence>
<dbReference type="SFLD" id="SFLDS00029">
    <property type="entry name" value="Radical_SAM"/>
    <property type="match status" value="1"/>
</dbReference>
<evidence type="ECO:0000259" key="10">
    <source>
        <dbReference type="PROSITE" id="PS51332"/>
    </source>
</evidence>
<dbReference type="PROSITE" id="PS51332">
    <property type="entry name" value="B12_BINDING"/>
    <property type="match status" value="1"/>
</dbReference>
<dbReference type="SFLD" id="SFLDG01082">
    <property type="entry name" value="B12-binding_domain_containing"/>
    <property type="match status" value="1"/>
</dbReference>
<dbReference type="GO" id="GO:0031419">
    <property type="term" value="F:cobalamin binding"/>
    <property type="evidence" value="ECO:0007669"/>
    <property type="project" value="InterPro"/>
</dbReference>
<keyword evidence="6" id="KW-0408">Iron</keyword>
<evidence type="ECO:0000313" key="13">
    <source>
        <dbReference type="Proteomes" id="UP000319619"/>
    </source>
</evidence>
<evidence type="ECO:0000256" key="6">
    <source>
        <dbReference type="ARBA" id="ARBA00023004"/>
    </source>
</evidence>
<dbReference type="EMBL" id="NJBN01000002">
    <property type="protein sequence ID" value="TKJ41597.1"/>
    <property type="molecule type" value="Genomic_DNA"/>
</dbReference>
<keyword evidence="3" id="KW-0808">Transferase</keyword>
<keyword evidence="4" id="KW-0949">S-adenosyl-L-methionine</keyword>
<evidence type="ECO:0000256" key="5">
    <source>
        <dbReference type="ARBA" id="ARBA00022723"/>
    </source>
</evidence>
<organism evidence="12 13">
    <name type="scientific">candidate division LCP-89 bacterium B3_LCP</name>
    <dbReference type="NCBI Taxonomy" id="2012998"/>
    <lineage>
        <taxon>Bacteria</taxon>
        <taxon>Pseudomonadati</taxon>
        <taxon>Bacteria division LCP-89</taxon>
    </lineage>
</organism>
<keyword evidence="9" id="KW-1133">Transmembrane helix</keyword>
<dbReference type="CDD" id="cd02068">
    <property type="entry name" value="radical_SAM_B12_BD"/>
    <property type="match status" value="1"/>
</dbReference>
<dbReference type="SFLD" id="SFLDG01123">
    <property type="entry name" value="methyltransferase_(Class_B)"/>
    <property type="match status" value="1"/>
</dbReference>
<feature type="domain" description="Radical SAM core" evidence="11">
    <location>
        <begin position="193"/>
        <end position="414"/>
    </location>
</feature>
<dbReference type="GO" id="GO:0051539">
    <property type="term" value="F:4 iron, 4 sulfur cluster binding"/>
    <property type="evidence" value="ECO:0007669"/>
    <property type="project" value="UniProtKB-KW"/>
</dbReference>
<keyword evidence="5" id="KW-0479">Metal-binding</keyword>
<dbReference type="Gene3D" id="3.80.30.20">
    <property type="entry name" value="tm_1862 like domain"/>
    <property type="match status" value="1"/>
</dbReference>
<dbReference type="InterPro" id="IPR006158">
    <property type="entry name" value="Cobalamin-bd"/>
</dbReference>
<feature type="region of interest" description="Disordered" evidence="8">
    <location>
        <begin position="470"/>
        <end position="494"/>
    </location>
</feature>
<keyword evidence="9" id="KW-0472">Membrane</keyword>
<comment type="caution">
    <text evidence="12">The sequence shown here is derived from an EMBL/GenBank/DDBJ whole genome shotgun (WGS) entry which is preliminary data.</text>
</comment>
<dbReference type="PANTHER" id="PTHR43409">
    <property type="entry name" value="ANAEROBIC MAGNESIUM-PROTOPORPHYRIN IX MONOMETHYL ESTER CYCLASE-RELATED"/>
    <property type="match status" value="1"/>
</dbReference>
<proteinExistence type="predicted"/>
<dbReference type="InterPro" id="IPR006638">
    <property type="entry name" value="Elp3/MiaA/NifB-like_rSAM"/>
</dbReference>
<dbReference type="InterPro" id="IPR007197">
    <property type="entry name" value="rSAM"/>
</dbReference>
<dbReference type="Gene3D" id="3.40.50.280">
    <property type="entry name" value="Cobalamin-binding domain"/>
    <property type="match status" value="1"/>
</dbReference>
<sequence>MRIFFTRPDSEIVAAPAPLGAMSLAAYIRKHRQGDEMRLYDARVHYADNSELTSIIKDYSPDLLCITAFSLEAETVHDLCKQVRDVLPTCKIFLGGPYPTSDPETALDDDNIDMIFIGEGEVSFLEVLNAMDNGGNYEDIKGISYRQNGTTVNNGYADMIDDLDDIPVPAWDLVDLDYVYSRKGKRAMMNKLQRHKEAVSVFTTRGCPYQCTYCHNVFGKKLRKRSVDHVIEELKILQNKYGVREIEFLDDIFNMDLERAHQIFDRMKEEGLHFEITFPNGLRSERMDEELLRKFKEGGVYWITVAIESGSPRVQKAIKKNVNLDKAQENIDLLSKVGINCNGFFMMGFIDETEEEIMQTIKFAAKSKLMIASFFILTPFPNTEIYHQALEAGKDMSARYSDYHDISVNLSSLSNKRLWQLNKLAYRKFYFSPKRVFLILKANPFRIGLLGGILYLFRMVLTGRELKKKKNQPLDQIPETAALAESHRPKGPKG</sequence>
<dbReference type="GO" id="GO:0046872">
    <property type="term" value="F:metal ion binding"/>
    <property type="evidence" value="ECO:0007669"/>
    <property type="project" value="UniProtKB-KW"/>
</dbReference>
<dbReference type="InterPro" id="IPR023404">
    <property type="entry name" value="rSAM_horseshoe"/>
</dbReference>